<comment type="caution">
    <text evidence="3">The sequence shown here is derived from an EMBL/GenBank/DDBJ whole genome shotgun (WGS) entry which is preliminary data.</text>
</comment>
<feature type="domain" description="YMGG-like Gly-zipper" evidence="2">
    <location>
        <begin position="63"/>
        <end position="103"/>
    </location>
</feature>
<sequence>MPTNTHLPRLRSLKATALAVVAATALVATGCTNPTSTAGKVSYFTEGVITDIEYITIDLDKYNTTNTAIVGGAVGAAAGQMIGHDTKGTLIGAGIGALLAGAASTFMDRTTDGARITVNTNQGLILVDQPFSCNYKKGAHVRLINQSDNTVQVQVLVDGRYITAEKNSPKECPL</sequence>
<name>A0A948TF14_9GAMM</name>
<evidence type="ECO:0000259" key="2">
    <source>
        <dbReference type="Pfam" id="PF13441"/>
    </source>
</evidence>
<evidence type="ECO:0000313" key="3">
    <source>
        <dbReference type="EMBL" id="MBU3843699.1"/>
    </source>
</evidence>
<feature type="chain" id="PRO_5036968776" description="YMGG-like Gly-zipper domain-containing protein" evidence="1">
    <location>
        <begin position="31"/>
        <end position="174"/>
    </location>
</feature>
<evidence type="ECO:0000313" key="4">
    <source>
        <dbReference type="Proteomes" id="UP000733611"/>
    </source>
</evidence>
<dbReference type="InterPro" id="IPR027367">
    <property type="entry name" value="Gly-zipper_YMGG"/>
</dbReference>
<evidence type="ECO:0000256" key="1">
    <source>
        <dbReference type="SAM" id="SignalP"/>
    </source>
</evidence>
<dbReference type="Proteomes" id="UP000733611">
    <property type="component" value="Unassembled WGS sequence"/>
</dbReference>
<reference evidence="3" key="2">
    <citation type="submission" date="2021-04" db="EMBL/GenBank/DDBJ databases">
        <authorList>
            <person name="Gilroy R."/>
        </authorList>
    </citation>
    <scope>NUCLEOTIDE SEQUENCE</scope>
    <source>
        <strain evidence="3">378</strain>
    </source>
</reference>
<organism evidence="3 4">
    <name type="scientific">Candidatus Anaerobiospirillum pullicola</name>
    <dbReference type="NCBI Taxonomy" id="2838451"/>
    <lineage>
        <taxon>Bacteria</taxon>
        <taxon>Pseudomonadati</taxon>
        <taxon>Pseudomonadota</taxon>
        <taxon>Gammaproteobacteria</taxon>
        <taxon>Aeromonadales</taxon>
        <taxon>Succinivibrionaceae</taxon>
        <taxon>Anaerobiospirillum</taxon>
    </lineage>
</organism>
<dbReference type="AlphaFoldDB" id="A0A948TF14"/>
<gene>
    <name evidence="3" type="ORF">H9847_02340</name>
</gene>
<keyword evidence="1" id="KW-0732">Signal</keyword>
<reference evidence="3" key="1">
    <citation type="journal article" date="2021" name="PeerJ">
        <title>Extensive microbial diversity within the chicken gut microbiome revealed by metagenomics and culture.</title>
        <authorList>
            <person name="Gilroy R."/>
            <person name="Ravi A."/>
            <person name="Getino M."/>
            <person name="Pursley I."/>
            <person name="Horton D.L."/>
            <person name="Alikhan N.F."/>
            <person name="Baker D."/>
            <person name="Gharbi K."/>
            <person name="Hall N."/>
            <person name="Watson M."/>
            <person name="Adriaenssens E.M."/>
            <person name="Foster-Nyarko E."/>
            <person name="Jarju S."/>
            <person name="Secka A."/>
            <person name="Antonio M."/>
            <person name="Oren A."/>
            <person name="Chaudhuri R.R."/>
            <person name="La Ragione R."/>
            <person name="Hildebrand F."/>
            <person name="Pallen M.J."/>
        </authorList>
    </citation>
    <scope>NUCLEOTIDE SEQUENCE</scope>
    <source>
        <strain evidence="3">378</strain>
    </source>
</reference>
<feature type="signal peptide" evidence="1">
    <location>
        <begin position="1"/>
        <end position="30"/>
    </location>
</feature>
<protein>
    <recommendedName>
        <fullName evidence="2">YMGG-like Gly-zipper domain-containing protein</fullName>
    </recommendedName>
</protein>
<accession>A0A948TF14</accession>
<dbReference type="EMBL" id="JAHLFE010000044">
    <property type="protein sequence ID" value="MBU3843699.1"/>
    <property type="molecule type" value="Genomic_DNA"/>
</dbReference>
<dbReference type="Pfam" id="PF13441">
    <property type="entry name" value="Gly-zipper_YMGG"/>
    <property type="match status" value="1"/>
</dbReference>
<proteinExistence type="predicted"/>